<protein>
    <recommendedName>
        <fullName evidence="3">Pili assembly chaperone N-terminal domain-containing protein</fullName>
    </recommendedName>
</protein>
<gene>
    <name evidence="1" type="ORF">PI23P_08465</name>
</gene>
<dbReference type="AlphaFoldDB" id="A4BZQ2"/>
<dbReference type="HOGENOM" id="CLU_079620_0_0_10"/>
<accession>A4BZQ2</accession>
<comment type="caution">
    <text evidence="1">The sequence shown here is derived from an EMBL/GenBank/DDBJ whole genome shotgun (WGS) entry which is preliminary data.</text>
</comment>
<dbReference type="EMBL" id="AAOG01000002">
    <property type="protein sequence ID" value="EAR12645.1"/>
    <property type="molecule type" value="Genomic_DNA"/>
</dbReference>
<dbReference type="eggNOG" id="COG3121">
    <property type="taxonomic scope" value="Bacteria"/>
</dbReference>
<evidence type="ECO:0000313" key="1">
    <source>
        <dbReference type="EMBL" id="EAR12645.1"/>
    </source>
</evidence>
<organism evidence="1 2">
    <name type="scientific">Polaribacter irgensii 23-P</name>
    <dbReference type="NCBI Taxonomy" id="313594"/>
    <lineage>
        <taxon>Bacteria</taxon>
        <taxon>Pseudomonadati</taxon>
        <taxon>Bacteroidota</taxon>
        <taxon>Flavobacteriia</taxon>
        <taxon>Flavobacteriales</taxon>
        <taxon>Flavobacteriaceae</taxon>
    </lineage>
</organism>
<name>A4BZQ2_9FLAO</name>
<evidence type="ECO:0000313" key="2">
    <source>
        <dbReference type="Proteomes" id="UP000003053"/>
    </source>
</evidence>
<dbReference type="Proteomes" id="UP000003053">
    <property type="component" value="Unassembled WGS sequence"/>
</dbReference>
<evidence type="ECO:0008006" key="3">
    <source>
        <dbReference type="Google" id="ProtNLM"/>
    </source>
</evidence>
<dbReference type="RefSeq" id="WP_004570313.1">
    <property type="nucleotide sequence ID" value="NZ_CH724148.1"/>
</dbReference>
<proteinExistence type="predicted"/>
<dbReference type="STRING" id="313594.PI23P_08465"/>
<reference evidence="1 2" key="1">
    <citation type="submission" date="2006-02" db="EMBL/GenBank/DDBJ databases">
        <authorList>
            <person name="Murray A."/>
            <person name="Staley J."/>
            <person name="Ferriera S."/>
            <person name="Johnson J."/>
            <person name="Kravitz S."/>
            <person name="Halpern A."/>
            <person name="Remington K."/>
            <person name="Beeson K."/>
            <person name="Tran B."/>
            <person name="Rogers Y.-H."/>
            <person name="Friedman R."/>
            <person name="Venter J.C."/>
        </authorList>
    </citation>
    <scope>NUCLEOTIDE SEQUENCE [LARGE SCALE GENOMIC DNA]</scope>
    <source>
        <strain evidence="1 2">23-P</strain>
    </source>
</reference>
<keyword evidence="2" id="KW-1185">Reference proteome</keyword>
<sequence length="276" mass="31364">MKNKLLFLILATILGNQHYKTHAQGDLLITPNRVVFEGRKIKEILNLLNTGSKTTTFSVSFVQRRMNEDGSFSVITEPDPGQMFADPYLRIYPRKVTLLPGEAQVVMLQRRMRTDMESGEYRSHLYFRSEKDYSALGDEKQDTIKAFSVKLVPIFGISIPIIIRTGDLSNTTTITDLKIIREEENVLNFTVVRNGNISVYGDFTVEYLPKKGESYLIGVKKGVAVYTNINKRYVTIKLNKSSDINLKQGILKVKYISRENAEEPQVFAAKELDLGI</sequence>
<dbReference type="OrthoDB" id="6658153at2"/>